<dbReference type="OrthoDB" id="440325at2759"/>
<evidence type="ECO:0000256" key="2">
    <source>
        <dbReference type="ARBA" id="ARBA00023002"/>
    </source>
</evidence>
<dbReference type="GO" id="GO:0006081">
    <property type="term" value="P:aldehyde metabolic process"/>
    <property type="evidence" value="ECO:0007669"/>
    <property type="project" value="InterPro"/>
</dbReference>
<keyword evidence="3" id="KW-0472">Membrane</keyword>
<dbReference type="Pfam" id="PF00171">
    <property type="entry name" value="Aldedh"/>
    <property type="match status" value="1"/>
</dbReference>
<keyword evidence="6" id="KW-1185">Reference proteome</keyword>
<evidence type="ECO:0000259" key="4">
    <source>
        <dbReference type="Pfam" id="PF00171"/>
    </source>
</evidence>
<organism evidence="5 6">
    <name type="scientific">Rhodotorula mucilaginosa</name>
    <name type="common">Yeast</name>
    <name type="synonym">Rhodotorula rubra</name>
    <dbReference type="NCBI Taxonomy" id="5537"/>
    <lineage>
        <taxon>Eukaryota</taxon>
        <taxon>Fungi</taxon>
        <taxon>Dikarya</taxon>
        <taxon>Basidiomycota</taxon>
        <taxon>Pucciniomycotina</taxon>
        <taxon>Microbotryomycetes</taxon>
        <taxon>Sporidiobolales</taxon>
        <taxon>Sporidiobolaceae</taxon>
        <taxon>Rhodotorula</taxon>
    </lineage>
</organism>
<dbReference type="InterPro" id="IPR012394">
    <property type="entry name" value="Aldehyde_DH_NAD(P)"/>
</dbReference>
<evidence type="ECO:0000313" key="6">
    <source>
        <dbReference type="Proteomes" id="UP000777482"/>
    </source>
</evidence>
<comment type="caution">
    <text evidence="5">The sequence shown here is derived from an EMBL/GenBank/DDBJ whole genome shotgun (WGS) entry which is preliminary data.</text>
</comment>
<dbReference type="AlphaFoldDB" id="A0A9P6VZ88"/>
<evidence type="ECO:0000313" key="5">
    <source>
        <dbReference type="EMBL" id="KAG0660136.1"/>
    </source>
</evidence>
<reference evidence="5 6" key="1">
    <citation type="submission" date="2020-11" db="EMBL/GenBank/DDBJ databases">
        <title>Kefir isolates.</title>
        <authorList>
            <person name="Marcisauskas S."/>
            <person name="Kim Y."/>
            <person name="Blasche S."/>
        </authorList>
    </citation>
    <scope>NUCLEOTIDE SEQUENCE [LARGE SCALE GENOMIC DNA]</scope>
    <source>
        <strain evidence="5 6">KR</strain>
    </source>
</reference>
<dbReference type="Proteomes" id="UP000777482">
    <property type="component" value="Unassembled WGS sequence"/>
</dbReference>
<evidence type="ECO:0000256" key="3">
    <source>
        <dbReference type="SAM" id="Phobius"/>
    </source>
</evidence>
<sequence>MVDDKQLARRLRSLRTTATDGTVAFPRFQQDQLVRLYNFLVVNREELVASVQQEIGLAEIEVQIELAETLAHITALGLDELDYTKWKKRKETQLREEGVIEKGQGVVAIVADSAAPVFSVFAPLATSLSDLPPALASLLQSRLTASLDRAAFLFSADTDLDALAEVEQGFSPAVVVSRRITQAGASGATVLVDRLRPSSPLLAQAARLIVRGASHAGGRLPGSVARVLVHDETAGALIDALLEQVRVAYGQDPSLSADLAKCLSAEASQRLADDVRRETEKGTGRVLCGGAVAPKSSGSTFPPTFIENPSRDLLSRNLDGPVVSIATFGSHEDALYNLGLLESDAVYCFSDESEVLEYLAEETDATAVYANDVPLRALYDPLRAATDVHKYQKKVVYVSAPKAAAAVESSTFFAPFTPTRRAQLANLLPRSPLSLKRAKFSHPILRVFFLQGVFLTVGTVLSLVLGTAGYGLWSLARRFLFSRSVV</sequence>
<feature type="domain" description="Aldehyde dehydrogenase" evidence="4">
    <location>
        <begin position="202"/>
        <end position="374"/>
    </location>
</feature>
<gene>
    <name evidence="5" type="ORF">C6P46_004766</name>
</gene>
<dbReference type="Gene3D" id="3.40.309.10">
    <property type="entry name" value="Aldehyde Dehydrogenase, Chain A, domain 2"/>
    <property type="match status" value="1"/>
</dbReference>
<evidence type="ECO:0000256" key="1">
    <source>
        <dbReference type="ARBA" id="ARBA00009986"/>
    </source>
</evidence>
<feature type="transmembrane region" description="Helical" evidence="3">
    <location>
        <begin position="448"/>
        <end position="473"/>
    </location>
</feature>
<dbReference type="GO" id="GO:0005737">
    <property type="term" value="C:cytoplasm"/>
    <property type="evidence" value="ECO:0007669"/>
    <property type="project" value="TreeGrafter"/>
</dbReference>
<dbReference type="PANTHER" id="PTHR43570">
    <property type="entry name" value="ALDEHYDE DEHYDROGENASE"/>
    <property type="match status" value="1"/>
</dbReference>
<dbReference type="PANTHER" id="PTHR43570:SF16">
    <property type="entry name" value="ALDEHYDE DEHYDROGENASE TYPE III, ISOFORM Q"/>
    <property type="match status" value="1"/>
</dbReference>
<keyword evidence="3" id="KW-1133">Transmembrane helix</keyword>
<keyword evidence="2" id="KW-0560">Oxidoreductase</keyword>
<protein>
    <recommendedName>
        <fullName evidence="4">Aldehyde dehydrogenase domain-containing protein</fullName>
    </recommendedName>
</protein>
<keyword evidence="3" id="KW-0812">Transmembrane</keyword>
<dbReference type="InterPro" id="IPR015590">
    <property type="entry name" value="Aldehyde_DH_dom"/>
</dbReference>
<dbReference type="SUPFAM" id="SSF53720">
    <property type="entry name" value="ALDH-like"/>
    <property type="match status" value="1"/>
</dbReference>
<dbReference type="InterPro" id="IPR016161">
    <property type="entry name" value="Ald_DH/histidinol_DH"/>
</dbReference>
<name>A0A9P6VZ88_RHOMI</name>
<dbReference type="InterPro" id="IPR016163">
    <property type="entry name" value="Ald_DH_C"/>
</dbReference>
<comment type="similarity">
    <text evidence="1">Belongs to the aldehyde dehydrogenase family.</text>
</comment>
<dbReference type="EMBL" id="PUHQ01000047">
    <property type="protein sequence ID" value="KAG0660136.1"/>
    <property type="molecule type" value="Genomic_DNA"/>
</dbReference>
<proteinExistence type="inferred from homology"/>
<dbReference type="GO" id="GO:0004029">
    <property type="term" value="F:aldehyde dehydrogenase (NAD+) activity"/>
    <property type="evidence" value="ECO:0007669"/>
    <property type="project" value="TreeGrafter"/>
</dbReference>
<accession>A0A9P6VZ88</accession>